<dbReference type="InterPro" id="IPR045380">
    <property type="entry name" value="LD_TPept_scaffold_dom"/>
</dbReference>
<evidence type="ECO:0000313" key="11">
    <source>
        <dbReference type="Proteomes" id="UP000628017"/>
    </source>
</evidence>
<evidence type="ECO:0000256" key="1">
    <source>
        <dbReference type="ARBA" id="ARBA00004752"/>
    </source>
</evidence>
<accession>A0A916VQI6</accession>
<dbReference type="Proteomes" id="UP000628017">
    <property type="component" value="Unassembled WGS sequence"/>
</dbReference>
<keyword evidence="6 7" id="KW-0961">Cell wall biogenesis/degradation</keyword>
<keyword evidence="5 7" id="KW-0573">Peptidoglycan synthesis</keyword>
<dbReference type="SUPFAM" id="SSF141523">
    <property type="entry name" value="L,D-transpeptidase catalytic domain-like"/>
    <property type="match status" value="1"/>
</dbReference>
<dbReference type="Pfam" id="PF20142">
    <property type="entry name" value="Scaffold"/>
    <property type="match status" value="1"/>
</dbReference>
<reference evidence="10" key="2">
    <citation type="submission" date="2020-09" db="EMBL/GenBank/DDBJ databases">
        <authorList>
            <person name="Sun Q."/>
            <person name="Zhou Y."/>
        </authorList>
    </citation>
    <scope>NUCLEOTIDE SEQUENCE</scope>
    <source>
        <strain evidence="10">CGMCC 1.15880</strain>
    </source>
</reference>
<evidence type="ECO:0000259" key="9">
    <source>
        <dbReference type="PROSITE" id="PS52029"/>
    </source>
</evidence>
<dbReference type="InterPro" id="IPR052905">
    <property type="entry name" value="LD-transpeptidase_YkuD-like"/>
</dbReference>
<dbReference type="InterPro" id="IPR036365">
    <property type="entry name" value="PGBD-like_sf"/>
</dbReference>
<evidence type="ECO:0000256" key="4">
    <source>
        <dbReference type="ARBA" id="ARBA00022960"/>
    </source>
</evidence>
<dbReference type="InterPro" id="IPR002477">
    <property type="entry name" value="Peptidoglycan-bd-like"/>
</dbReference>
<evidence type="ECO:0000256" key="8">
    <source>
        <dbReference type="SAM" id="SignalP"/>
    </source>
</evidence>
<dbReference type="AlphaFoldDB" id="A0A916VQI6"/>
<dbReference type="PROSITE" id="PS52029">
    <property type="entry name" value="LD_TPASE"/>
    <property type="match status" value="1"/>
</dbReference>
<keyword evidence="4 7" id="KW-0133">Cell shape</keyword>
<dbReference type="CDD" id="cd16913">
    <property type="entry name" value="YkuD_like"/>
    <property type="match status" value="1"/>
</dbReference>
<dbReference type="PANTHER" id="PTHR41533">
    <property type="entry name" value="L,D-TRANSPEPTIDASE HI_1667-RELATED"/>
    <property type="match status" value="1"/>
</dbReference>
<feature type="domain" description="L,D-TPase catalytic" evidence="9">
    <location>
        <begin position="294"/>
        <end position="492"/>
    </location>
</feature>
<evidence type="ECO:0000256" key="5">
    <source>
        <dbReference type="ARBA" id="ARBA00022984"/>
    </source>
</evidence>
<feature type="signal peptide" evidence="8">
    <location>
        <begin position="1"/>
        <end position="30"/>
    </location>
</feature>
<feature type="active site" description="Nucleophile" evidence="7">
    <location>
        <position position="446"/>
    </location>
</feature>
<keyword evidence="8" id="KW-0732">Signal</keyword>
<dbReference type="GO" id="GO:0008360">
    <property type="term" value="P:regulation of cell shape"/>
    <property type="evidence" value="ECO:0007669"/>
    <property type="project" value="UniProtKB-UniRule"/>
</dbReference>
<evidence type="ECO:0000256" key="2">
    <source>
        <dbReference type="ARBA" id="ARBA00005992"/>
    </source>
</evidence>
<keyword evidence="11" id="KW-1185">Reference proteome</keyword>
<name>A0A916VQI6_9RHOB</name>
<dbReference type="GO" id="GO:0016740">
    <property type="term" value="F:transferase activity"/>
    <property type="evidence" value="ECO:0007669"/>
    <property type="project" value="UniProtKB-KW"/>
</dbReference>
<reference evidence="10" key="1">
    <citation type="journal article" date="2014" name="Int. J. Syst. Evol. Microbiol.">
        <title>Complete genome sequence of Corynebacterium casei LMG S-19264T (=DSM 44701T), isolated from a smear-ripened cheese.</title>
        <authorList>
            <consortium name="US DOE Joint Genome Institute (JGI-PGF)"/>
            <person name="Walter F."/>
            <person name="Albersmeier A."/>
            <person name="Kalinowski J."/>
            <person name="Ruckert C."/>
        </authorList>
    </citation>
    <scope>NUCLEOTIDE SEQUENCE</scope>
    <source>
        <strain evidence="10">CGMCC 1.15880</strain>
    </source>
</reference>
<dbReference type="Pfam" id="PF01471">
    <property type="entry name" value="PG_binding_1"/>
    <property type="match status" value="1"/>
</dbReference>
<evidence type="ECO:0000256" key="7">
    <source>
        <dbReference type="PROSITE-ProRule" id="PRU01373"/>
    </source>
</evidence>
<organism evidence="10 11">
    <name type="scientific">Neptunicoccus cionae</name>
    <dbReference type="NCBI Taxonomy" id="2035344"/>
    <lineage>
        <taxon>Bacteria</taxon>
        <taxon>Pseudomonadati</taxon>
        <taxon>Pseudomonadota</taxon>
        <taxon>Alphaproteobacteria</taxon>
        <taxon>Rhodobacterales</taxon>
        <taxon>Paracoccaceae</taxon>
        <taxon>Neptunicoccus</taxon>
    </lineage>
</organism>
<comment type="caution">
    <text evidence="10">The sequence shown here is derived from an EMBL/GenBank/DDBJ whole genome shotgun (WGS) entry which is preliminary data.</text>
</comment>
<feature type="active site" description="Proton donor/acceptor" evidence="7">
    <location>
        <position position="427"/>
    </location>
</feature>
<gene>
    <name evidence="10" type="ORF">GCM10011498_21950</name>
</gene>
<sequence>MYFFRTRLFGVATAAAITLAGGLTGSSVLANTTKVDLSAAILGDTSIAADARQFYLNRNYEPLWVGTENAPRASALIDALRNSPEQGLPAAKYRIAELEAALRKAREGDGSKTEIMATRIFLDYTQDLSSGVLEPIKIDREIAVKPPRRSELALLEAIAKSSPSGFFRALVPKHPEYTHLLNEKTRLERLIGQGGFGDPVPSVTMKPGTSSKHVIALRSRLSRMGYGDLGVDPAYDETVISAVKAFQEEYGIKVDGVVGPGTLKVLNTPVKSRLKQVLVNLERERWMNRERGRRHIVVNLANFSFNLYDNNRVSFSSNTVIGKVSKDRTPEFHDEMTHMVVNPTWHVPRSITGKEYLPLLKKDPGFLARRNMVIVGRNGRTVNPYNVNYSRYNARNFPYNIKQRPSKRNALGLVKFMFPNKYNIYLHDTPSKSLFNRDVRAFSHGCVRVEKPFDFAYKLLERQTANPQGAFHSWLDTGREQYVNLETPVPVYLDYRTAFQGETGKMNYRNDIYGRDKTIFDALSKAGVALDPVQG</sequence>
<feature type="chain" id="PRO_5037203093" evidence="8">
    <location>
        <begin position="31"/>
        <end position="535"/>
    </location>
</feature>
<dbReference type="InterPro" id="IPR005490">
    <property type="entry name" value="LD_TPept_cat_dom"/>
</dbReference>
<dbReference type="SUPFAM" id="SSF47090">
    <property type="entry name" value="PGBD-like"/>
    <property type="match status" value="1"/>
</dbReference>
<dbReference type="PANTHER" id="PTHR41533:SF2">
    <property type="entry name" value="BLR7131 PROTEIN"/>
    <property type="match status" value="1"/>
</dbReference>
<dbReference type="InterPro" id="IPR038063">
    <property type="entry name" value="Transpep_catalytic_dom"/>
</dbReference>
<comment type="pathway">
    <text evidence="1 7">Cell wall biogenesis; peptidoglycan biosynthesis.</text>
</comment>
<evidence type="ECO:0000256" key="6">
    <source>
        <dbReference type="ARBA" id="ARBA00023316"/>
    </source>
</evidence>
<dbReference type="EMBL" id="BMKA01000003">
    <property type="protein sequence ID" value="GGA20877.1"/>
    <property type="molecule type" value="Genomic_DNA"/>
</dbReference>
<dbReference type="Pfam" id="PF03734">
    <property type="entry name" value="YkuD"/>
    <property type="match status" value="1"/>
</dbReference>
<comment type="similarity">
    <text evidence="2">Belongs to the YkuD family.</text>
</comment>
<evidence type="ECO:0000313" key="10">
    <source>
        <dbReference type="EMBL" id="GGA20877.1"/>
    </source>
</evidence>
<dbReference type="RefSeq" id="WP_188674916.1">
    <property type="nucleotide sequence ID" value="NZ_BMKA01000003.1"/>
</dbReference>
<dbReference type="GO" id="GO:0009252">
    <property type="term" value="P:peptidoglycan biosynthetic process"/>
    <property type="evidence" value="ECO:0007669"/>
    <property type="project" value="UniProtKB-KW"/>
</dbReference>
<dbReference type="GO" id="GO:0071555">
    <property type="term" value="P:cell wall organization"/>
    <property type="evidence" value="ECO:0007669"/>
    <property type="project" value="UniProtKB-UniRule"/>
</dbReference>
<proteinExistence type="inferred from homology"/>
<dbReference type="InterPro" id="IPR036366">
    <property type="entry name" value="PGBDSf"/>
</dbReference>
<evidence type="ECO:0000256" key="3">
    <source>
        <dbReference type="ARBA" id="ARBA00022679"/>
    </source>
</evidence>
<dbReference type="Gene3D" id="1.10.101.10">
    <property type="entry name" value="PGBD-like superfamily/PGBD"/>
    <property type="match status" value="1"/>
</dbReference>
<dbReference type="Gene3D" id="2.40.440.10">
    <property type="entry name" value="L,D-transpeptidase catalytic domain-like"/>
    <property type="match status" value="1"/>
</dbReference>
<protein>
    <submittedName>
        <fullName evidence="10">Murein L,D-transpeptidase</fullName>
    </submittedName>
</protein>
<keyword evidence="3" id="KW-0808">Transferase</keyword>
<dbReference type="GO" id="GO:0004180">
    <property type="term" value="F:carboxypeptidase activity"/>
    <property type="evidence" value="ECO:0007669"/>
    <property type="project" value="UniProtKB-ARBA"/>
</dbReference>